<dbReference type="CDD" id="cd00082">
    <property type="entry name" value="HisKA"/>
    <property type="match status" value="1"/>
</dbReference>
<keyword evidence="5" id="KW-0812">Transmembrane</keyword>
<reference evidence="9" key="1">
    <citation type="submission" date="2019-06" db="EMBL/GenBank/DDBJ databases">
        <title>Alistipes onderdonkii subsp. vulgaris subsp. nov., Alistipes dispar sp. nov. and Alistipes communis sp. nov., isolated from human faeces, and creation of Alistipes onderdonkii subsp. onderdonkii subsp. nov.</title>
        <authorList>
            <person name="Sakamoto M."/>
            <person name="Ikeyama N."/>
            <person name="Ogata Y."/>
            <person name="Suda W."/>
            <person name="Iino T."/>
            <person name="Hattori M."/>
            <person name="Ohkuma M."/>
        </authorList>
    </citation>
    <scope>NUCLEOTIDE SEQUENCE [LARGE SCALE GENOMIC DNA]</scope>
    <source>
        <strain evidence="9">5CBH24</strain>
    </source>
</reference>
<dbReference type="EC" id="2.7.13.3" evidence="2"/>
<keyword evidence="3" id="KW-0597">Phosphoprotein</keyword>
<dbReference type="PANTHER" id="PTHR45436:SF5">
    <property type="entry name" value="SENSOR HISTIDINE KINASE TRCS"/>
    <property type="match status" value="1"/>
</dbReference>
<dbReference type="AlphaFoldDB" id="A0A3D3YN70"/>
<organism evidence="8 9">
    <name type="scientific">Alistipes communis</name>
    <dbReference type="NCBI Taxonomy" id="2585118"/>
    <lineage>
        <taxon>Bacteria</taxon>
        <taxon>Pseudomonadati</taxon>
        <taxon>Bacteroidota</taxon>
        <taxon>Bacteroidia</taxon>
        <taxon>Bacteroidales</taxon>
        <taxon>Rikenellaceae</taxon>
        <taxon>Alistipes</taxon>
    </lineage>
</organism>
<dbReference type="STRING" id="1118061.GCA_000311925_01579"/>
<accession>A0A4Y1WSE2</accession>
<gene>
    <name evidence="8" type="ORF">A5CBH24_10600</name>
</gene>
<evidence type="ECO:0000256" key="4">
    <source>
        <dbReference type="ARBA" id="ARBA00022679"/>
    </source>
</evidence>
<dbReference type="GO" id="GO:0000155">
    <property type="term" value="F:phosphorelay sensor kinase activity"/>
    <property type="evidence" value="ECO:0007669"/>
    <property type="project" value="InterPro"/>
</dbReference>
<dbReference type="InterPro" id="IPR003594">
    <property type="entry name" value="HATPase_dom"/>
</dbReference>
<evidence type="ECO:0000256" key="2">
    <source>
        <dbReference type="ARBA" id="ARBA00012438"/>
    </source>
</evidence>
<dbReference type="Gene3D" id="3.30.565.10">
    <property type="entry name" value="Histidine kinase-like ATPase, C-terminal domain"/>
    <property type="match status" value="1"/>
</dbReference>
<protein>
    <recommendedName>
        <fullName evidence="2">histidine kinase</fullName>
        <ecNumber evidence="2">2.7.13.3</ecNumber>
    </recommendedName>
</protein>
<dbReference type="Pfam" id="PF00512">
    <property type="entry name" value="HisKA"/>
    <property type="match status" value="1"/>
</dbReference>
<dbReference type="CDD" id="cd00075">
    <property type="entry name" value="HATPase"/>
    <property type="match status" value="1"/>
</dbReference>
<keyword evidence="4" id="KW-0808">Transferase</keyword>
<dbReference type="InterPro" id="IPR036890">
    <property type="entry name" value="HATPase_C_sf"/>
</dbReference>
<dbReference type="GeneID" id="78341777"/>
<accession>A0A3D3YN70</accession>
<keyword evidence="6 8" id="KW-0418">Kinase</keyword>
<sequence>MKLISRIALRLSLALLPLMALWGVLFYFTMVDEINDEADDALEDYSELIVKRMLAGRELPKPNNGSNNSYSIVPIGAPEAAVRPHIDYYDAEVYIPEKEETEPARVLTTIFQDADGAYYELKVATPTFEKDDLLRAILYWVVFLYLLLLLTTISLTVWVFHRSMRPLYELLRWLDDYTPGRRGAPVPCSTRIVEFRRLSAAAQQAVDRSEALFEQQKHFIGNASHELQTPLAVLGNRIEWLLDNTEPTEKQMEELLKMQRTLRQIVRLNKTLLLLTKIDNGQFPESSEVDLAAVVGEQVALYDEIYAGRGIACTVSAPEAFVVRMNESLASTLVTNLLKNAYLHTAEGGAVGVELRDRTLTVTNDGTAPLDAEHIFERFYQGARKEGSTGLGLALVSAVGRYYGLRIDYRFEGGRHRFSVRWP</sequence>
<dbReference type="KEGG" id="acou:A5CBH24_10600"/>
<dbReference type="GO" id="GO:0005886">
    <property type="term" value="C:plasma membrane"/>
    <property type="evidence" value="ECO:0007669"/>
    <property type="project" value="TreeGrafter"/>
</dbReference>
<evidence type="ECO:0000256" key="6">
    <source>
        <dbReference type="ARBA" id="ARBA00022777"/>
    </source>
</evidence>
<dbReference type="EMBL" id="AP019735">
    <property type="protein sequence ID" value="BBL03747.1"/>
    <property type="molecule type" value="Genomic_DNA"/>
</dbReference>
<proteinExistence type="predicted"/>
<dbReference type="Proteomes" id="UP000318946">
    <property type="component" value="Chromosome"/>
</dbReference>
<dbReference type="Gene3D" id="1.10.287.130">
    <property type="match status" value="1"/>
</dbReference>
<dbReference type="SMART" id="SM00387">
    <property type="entry name" value="HATPase_c"/>
    <property type="match status" value="1"/>
</dbReference>
<keyword evidence="7" id="KW-0472">Membrane</keyword>
<dbReference type="RefSeq" id="WP_019130785.1">
    <property type="nucleotide sequence ID" value="NZ_AP019735.1"/>
</dbReference>
<evidence type="ECO:0000256" key="1">
    <source>
        <dbReference type="ARBA" id="ARBA00000085"/>
    </source>
</evidence>
<dbReference type="InterPro" id="IPR003661">
    <property type="entry name" value="HisK_dim/P_dom"/>
</dbReference>
<keyword evidence="9" id="KW-1185">Reference proteome</keyword>
<evidence type="ECO:0000313" key="9">
    <source>
        <dbReference type="Proteomes" id="UP000318946"/>
    </source>
</evidence>
<keyword evidence="7" id="KW-1133">Transmembrane helix</keyword>
<dbReference type="Pfam" id="PF02518">
    <property type="entry name" value="HATPase_c"/>
    <property type="match status" value="1"/>
</dbReference>
<dbReference type="InterPro" id="IPR050428">
    <property type="entry name" value="TCS_sensor_his_kinase"/>
</dbReference>
<dbReference type="InterPro" id="IPR036097">
    <property type="entry name" value="HisK_dim/P_sf"/>
</dbReference>
<dbReference type="OrthoDB" id="1522504at2"/>
<evidence type="ECO:0000256" key="3">
    <source>
        <dbReference type="ARBA" id="ARBA00022553"/>
    </source>
</evidence>
<comment type="catalytic activity">
    <reaction evidence="1">
        <text>ATP + protein L-histidine = ADP + protein N-phospho-L-histidine.</text>
        <dbReference type="EC" id="2.7.13.3"/>
    </reaction>
</comment>
<evidence type="ECO:0000256" key="5">
    <source>
        <dbReference type="ARBA" id="ARBA00022692"/>
    </source>
</evidence>
<evidence type="ECO:0000256" key="7">
    <source>
        <dbReference type="ARBA" id="ARBA00022989"/>
    </source>
</evidence>
<dbReference type="PROSITE" id="PS50109">
    <property type="entry name" value="HIS_KIN"/>
    <property type="match status" value="1"/>
</dbReference>
<dbReference type="SMART" id="SM00388">
    <property type="entry name" value="HisKA"/>
    <property type="match status" value="1"/>
</dbReference>
<dbReference type="SUPFAM" id="SSF47384">
    <property type="entry name" value="Homodimeric domain of signal transducing histidine kinase"/>
    <property type="match status" value="1"/>
</dbReference>
<dbReference type="SUPFAM" id="SSF55874">
    <property type="entry name" value="ATPase domain of HSP90 chaperone/DNA topoisomerase II/histidine kinase"/>
    <property type="match status" value="1"/>
</dbReference>
<dbReference type="InterPro" id="IPR005467">
    <property type="entry name" value="His_kinase_dom"/>
</dbReference>
<evidence type="ECO:0000313" key="8">
    <source>
        <dbReference type="EMBL" id="BBL03747.1"/>
    </source>
</evidence>
<name>A0A3D3YN70_9BACT</name>
<accession>A0A4Y1XRS8</accession>
<dbReference type="PANTHER" id="PTHR45436">
    <property type="entry name" value="SENSOR HISTIDINE KINASE YKOH"/>
    <property type="match status" value="1"/>
</dbReference>